<proteinExistence type="predicted"/>
<evidence type="ECO:0000256" key="1">
    <source>
        <dbReference type="SAM" id="Phobius"/>
    </source>
</evidence>
<dbReference type="InterPro" id="IPR051311">
    <property type="entry name" value="DedA_domain"/>
</dbReference>
<evidence type="ECO:0000313" key="3">
    <source>
        <dbReference type="EMBL" id="MFC3291189.1"/>
    </source>
</evidence>
<keyword evidence="4" id="KW-1185">Reference proteome</keyword>
<name>A0ABV7LZX2_9GAMM</name>
<feature type="transmembrane region" description="Helical" evidence="1">
    <location>
        <begin position="25"/>
        <end position="48"/>
    </location>
</feature>
<organism evidence="3 4">
    <name type="scientific">Modicisalibacter luteus</name>
    <dbReference type="NCBI Taxonomy" id="453962"/>
    <lineage>
        <taxon>Bacteria</taxon>
        <taxon>Pseudomonadati</taxon>
        <taxon>Pseudomonadota</taxon>
        <taxon>Gammaproteobacteria</taxon>
        <taxon>Oceanospirillales</taxon>
        <taxon>Halomonadaceae</taxon>
        <taxon>Modicisalibacter</taxon>
    </lineage>
</organism>
<feature type="transmembrane region" description="Helical" evidence="1">
    <location>
        <begin position="60"/>
        <end position="80"/>
    </location>
</feature>
<accession>A0ABV7LZX2</accession>
<evidence type="ECO:0000259" key="2">
    <source>
        <dbReference type="Pfam" id="PF09335"/>
    </source>
</evidence>
<dbReference type="Pfam" id="PF09335">
    <property type="entry name" value="VTT_dom"/>
    <property type="match status" value="1"/>
</dbReference>
<feature type="transmembrane region" description="Helical" evidence="1">
    <location>
        <begin position="141"/>
        <end position="163"/>
    </location>
</feature>
<dbReference type="EMBL" id="JBHRUH010000006">
    <property type="protein sequence ID" value="MFC3291189.1"/>
    <property type="molecule type" value="Genomic_DNA"/>
</dbReference>
<feature type="transmembrane region" description="Helical" evidence="1">
    <location>
        <begin position="183"/>
        <end position="201"/>
    </location>
</feature>
<dbReference type="PANTHER" id="PTHR42709">
    <property type="entry name" value="ALKALINE PHOSPHATASE LIKE PROTEIN"/>
    <property type="match status" value="1"/>
</dbReference>
<dbReference type="PANTHER" id="PTHR42709:SF11">
    <property type="entry name" value="DEDA FAMILY PROTEIN"/>
    <property type="match status" value="1"/>
</dbReference>
<keyword evidence="1" id="KW-1133">Transmembrane helix</keyword>
<evidence type="ECO:0000313" key="4">
    <source>
        <dbReference type="Proteomes" id="UP001595640"/>
    </source>
</evidence>
<dbReference type="Proteomes" id="UP001595640">
    <property type="component" value="Unassembled WGS sequence"/>
</dbReference>
<dbReference type="RefSeq" id="WP_019019933.1">
    <property type="nucleotide sequence ID" value="NZ_BMXD01000011.1"/>
</dbReference>
<keyword evidence="1" id="KW-0812">Transmembrane</keyword>
<feature type="domain" description="VTT" evidence="2">
    <location>
        <begin position="58"/>
        <end position="162"/>
    </location>
</feature>
<gene>
    <name evidence="3" type="ORF">ACFOEI_03765</name>
</gene>
<sequence length="203" mass="22599">MPLPSLTSLSSTTAWLNRLAESRHAYWLLFVASMMETLIIPIPIEVILIPWMLTHPEKKWRIAAAALAGNLVAASIGYWLGNLVMDQWGDTLIHLFGGQAAYSDFQTRFNQDGFMAIAAIAVIPVPFQIAMLVAGASDYPFFLFLLAAVMARSVRYFGLAILVKIFGDAAMRIWQRHSKPVGIGLVALFLVWIGWQFKGYLPL</sequence>
<feature type="transmembrane region" description="Helical" evidence="1">
    <location>
        <begin position="113"/>
        <end position="134"/>
    </location>
</feature>
<keyword evidence="1" id="KW-0472">Membrane</keyword>
<reference evidence="4" key="1">
    <citation type="journal article" date="2019" name="Int. J. Syst. Evol. Microbiol.">
        <title>The Global Catalogue of Microorganisms (GCM) 10K type strain sequencing project: providing services to taxonomists for standard genome sequencing and annotation.</title>
        <authorList>
            <consortium name="The Broad Institute Genomics Platform"/>
            <consortium name="The Broad Institute Genome Sequencing Center for Infectious Disease"/>
            <person name="Wu L."/>
            <person name="Ma J."/>
        </authorList>
    </citation>
    <scope>NUCLEOTIDE SEQUENCE [LARGE SCALE GENOMIC DNA]</scope>
    <source>
        <strain evidence="4">KCTC 12847</strain>
    </source>
</reference>
<protein>
    <submittedName>
        <fullName evidence="3">VTT domain-containing protein</fullName>
    </submittedName>
</protein>
<comment type="caution">
    <text evidence="3">The sequence shown here is derived from an EMBL/GenBank/DDBJ whole genome shotgun (WGS) entry which is preliminary data.</text>
</comment>
<dbReference type="InterPro" id="IPR032816">
    <property type="entry name" value="VTT_dom"/>
</dbReference>